<keyword evidence="2 6" id="KW-0732">Signal</keyword>
<dbReference type="GO" id="GO:0043093">
    <property type="term" value="P:FtsZ-dependent cytokinesis"/>
    <property type="evidence" value="ECO:0007669"/>
    <property type="project" value="UniProtKB-UniRule"/>
</dbReference>
<dbReference type="AlphaFoldDB" id="A0A1V9DGT9"/>
<dbReference type="SUPFAM" id="SSF49503">
    <property type="entry name" value="Cupredoxins"/>
    <property type="match status" value="3"/>
</dbReference>
<organism evidence="10 11">
    <name type="scientific">Pantoea latae</name>
    <dbReference type="NCBI Taxonomy" id="1964541"/>
    <lineage>
        <taxon>Bacteria</taxon>
        <taxon>Pseudomonadati</taxon>
        <taxon>Pseudomonadota</taxon>
        <taxon>Gammaproteobacteria</taxon>
        <taxon>Enterobacterales</taxon>
        <taxon>Erwiniaceae</taxon>
        <taxon>Pantoea</taxon>
    </lineage>
</organism>
<evidence type="ECO:0000313" key="10">
    <source>
        <dbReference type="EMBL" id="OQP33033.1"/>
    </source>
</evidence>
<dbReference type="Gene3D" id="2.60.40.420">
    <property type="entry name" value="Cupredoxins - blue copper proteins"/>
    <property type="match status" value="3"/>
</dbReference>
<sequence length="476" mass="52060">MSFSRRQFIQLSAGAALSAGLLPGAARAASVANGDTPLPVPPLIESRRGQPLFLTLMRSHWSFLGDSNKVPVWGVNGLYLGPTVRVYNGDDVKLIYSNRLNEPVAMTVSGLQVPGALMGGAPRMMSAGADWAPVLPIRQNAATCWYHASTPNRMAPHVYNGLAGMWLIEDEVSKQLPLPRHYGVDDFPLIIQDKRLDNFGTPTYDPPQDGGFLGDVLLVNGVQNPFVEVSRGWVRLRLLNASNARRYQMVLSDNRPFTVIASDQGFLPAPVAVQQLSLAPGERREVLIDMSQGDEVSITAGTAAGIMDRLRGLFEPSSILTNTLVLTLRPTGLLPLVTDNLPMRLLADQILDGMATRTREFRIGDGMAGINGAQWDMNRIDTTVQQGTFERWILRADRPQAMHIQGAMFLIKSVNGAQPMGEDRGWKDTVWVDGEVELLVSFPQSSSDHFPFVYYSQTLELADLGTAGQLLVQPTA</sequence>
<feature type="domain" description="Plastocyanin-like" evidence="8">
    <location>
        <begin position="362"/>
        <end position="474"/>
    </location>
</feature>
<dbReference type="InterPro" id="IPR045087">
    <property type="entry name" value="Cu-oxidase_fam"/>
</dbReference>
<comment type="function">
    <text evidence="5">Cell division protein that is required for growth during stress conditions. May be involved in protecting or stabilizing the divisomal assembly under conditions of stress.</text>
</comment>
<gene>
    <name evidence="5" type="primary">ftsP</name>
    <name evidence="10" type="ORF">B2J69_13060</name>
</gene>
<evidence type="ECO:0000256" key="5">
    <source>
        <dbReference type="HAMAP-Rule" id="MF_00915"/>
    </source>
</evidence>
<keyword evidence="4 5" id="KW-0131">Cell cycle</keyword>
<protein>
    <recommendedName>
        <fullName evidence="5">Cell division protein FtsP</fullName>
    </recommendedName>
</protein>
<dbReference type="InterPro" id="IPR011706">
    <property type="entry name" value="Cu-oxidase_C"/>
</dbReference>
<feature type="chain" id="PRO_5012641759" description="Cell division protein FtsP" evidence="6">
    <location>
        <begin position="29"/>
        <end position="476"/>
    </location>
</feature>
<dbReference type="InterPro" id="IPR008972">
    <property type="entry name" value="Cupredoxin"/>
</dbReference>
<dbReference type="Pfam" id="PF00394">
    <property type="entry name" value="Cu-oxidase"/>
    <property type="match status" value="1"/>
</dbReference>
<name>A0A1V9DGT9_9GAMM</name>
<dbReference type="PROSITE" id="PS51318">
    <property type="entry name" value="TAT"/>
    <property type="match status" value="1"/>
</dbReference>
<dbReference type="InterPro" id="IPR026589">
    <property type="entry name" value="FtsP"/>
</dbReference>
<evidence type="ECO:0000259" key="8">
    <source>
        <dbReference type="Pfam" id="PF07731"/>
    </source>
</evidence>
<reference evidence="10 11" key="1">
    <citation type="submission" date="2017-02" db="EMBL/GenBank/DDBJ databases">
        <title>Whole genome shotgun sequence of Pantoea agglomerans strain AS1 isolated from a cycad, Zamia floridana in Central Florida, USA.</title>
        <authorList>
            <person name="Lata P."/>
            <person name="Govindarajan S."/>
            <person name="Qi F."/>
            <person name="Li J.-L."/>
            <person name="Maurya S.K."/>
            <person name="Sahoo M.K."/>
        </authorList>
    </citation>
    <scope>NUCLEOTIDE SEQUENCE [LARGE SCALE GENOMIC DNA]</scope>
    <source>
        <strain evidence="10 11">AS1</strain>
    </source>
</reference>
<evidence type="ECO:0000256" key="1">
    <source>
        <dbReference type="ARBA" id="ARBA00022618"/>
    </source>
</evidence>
<dbReference type="PANTHER" id="PTHR48267">
    <property type="entry name" value="CUPREDOXIN SUPERFAMILY PROTEIN"/>
    <property type="match status" value="1"/>
</dbReference>
<dbReference type="InterPro" id="IPR006311">
    <property type="entry name" value="TAT_signal"/>
</dbReference>
<evidence type="ECO:0000256" key="6">
    <source>
        <dbReference type="SAM" id="SignalP"/>
    </source>
</evidence>
<comment type="subcellular location">
    <subcellularLocation>
        <location evidence="5">Periplasm</location>
    </subcellularLocation>
    <text evidence="5">Localizes to the division septum.</text>
</comment>
<dbReference type="InterPro" id="IPR001117">
    <property type="entry name" value="Cu-oxidase_2nd"/>
</dbReference>
<dbReference type="Pfam" id="PF07732">
    <property type="entry name" value="Cu-oxidase_3"/>
    <property type="match status" value="1"/>
</dbReference>
<dbReference type="OrthoDB" id="9757546at2"/>
<feature type="domain" description="Plastocyanin-like" evidence="7">
    <location>
        <begin position="234"/>
        <end position="294"/>
    </location>
</feature>
<evidence type="ECO:0000256" key="3">
    <source>
        <dbReference type="ARBA" id="ARBA00022764"/>
    </source>
</evidence>
<dbReference type="CDD" id="cd13867">
    <property type="entry name" value="CuRO_2_CueO_FtsP"/>
    <property type="match status" value="1"/>
</dbReference>
<keyword evidence="11" id="KW-1185">Reference proteome</keyword>
<dbReference type="GO" id="GO:0005507">
    <property type="term" value="F:copper ion binding"/>
    <property type="evidence" value="ECO:0007669"/>
    <property type="project" value="InterPro"/>
</dbReference>
<keyword evidence="1 5" id="KW-0132">Cell division</keyword>
<comment type="caution">
    <text evidence="10">The sequence shown here is derived from an EMBL/GenBank/DDBJ whole genome shotgun (WGS) entry which is preliminary data.</text>
</comment>
<feature type="domain" description="Plastocyanin-like" evidence="9">
    <location>
        <begin position="60"/>
        <end position="171"/>
    </location>
</feature>
<dbReference type="Pfam" id="PF07731">
    <property type="entry name" value="Cu-oxidase_2"/>
    <property type="match status" value="1"/>
</dbReference>
<evidence type="ECO:0000259" key="9">
    <source>
        <dbReference type="Pfam" id="PF07732"/>
    </source>
</evidence>
<dbReference type="HAMAP" id="MF_00915">
    <property type="entry name" value="FtsP"/>
    <property type="match status" value="1"/>
</dbReference>
<evidence type="ECO:0000256" key="4">
    <source>
        <dbReference type="ARBA" id="ARBA00023306"/>
    </source>
</evidence>
<dbReference type="InterPro" id="IPR011707">
    <property type="entry name" value="Cu-oxidase-like_N"/>
</dbReference>
<dbReference type="PANTHER" id="PTHR48267:SF1">
    <property type="entry name" value="BILIRUBIN OXIDASE"/>
    <property type="match status" value="1"/>
</dbReference>
<dbReference type="GO" id="GO:0016491">
    <property type="term" value="F:oxidoreductase activity"/>
    <property type="evidence" value="ECO:0007669"/>
    <property type="project" value="InterPro"/>
</dbReference>
<evidence type="ECO:0000256" key="2">
    <source>
        <dbReference type="ARBA" id="ARBA00022729"/>
    </source>
</evidence>
<comment type="similarity">
    <text evidence="5">Belongs to the FtsP family.</text>
</comment>
<accession>A0A1V9DGT9</accession>
<dbReference type="GO" id="GO:0030288">
    <property type="term" value="C:outer membrane-bounded periplasmic space"/>
    <property type="evidence" value="ECO:0007669"/>
    <property type="project" value="UniProtKB-UniRule"/>
</dbReference>
<keyword evidence="3 5" id="KW-0574">Periplasm</keyword>
<dbReference type="NCBIfam" id="NF008135">
    <property type="entry name" value="PRK10883.1"/>
    <property type="match status" value="1"/>
</dbReference>
<dbReference type="GO" id="GO:0032153">
    <property type="term" value="C:cell division site"/>
    <property type="evidence" value="ECO:0007669"/>
    <property type="project" value="UniProtKB-UniRule"/>
</dbReference>
<dbReference type="EMBL" id="MWUE01000018">
    <property type="protein sequence ID" value="OQP33033.1"/>
    <property type="molecule type" value="Genomic_DNA"/>
</dbReference>
<evidence type="ECO:0000259" key="7">
    <source>
        <dbReference type="Pfam" id="PF00394"/>
    </source>
</evidence>
<dbReference type="RefSeq" id="WP_081139813.1">
    <property type="nucleotide sequence ID" value="NZ_MWUE01000018.1"/>
</dbReference>
<feature type="signal peptide" evidence="6">
    <location>
        <begin position="1"/>
        <end position="28"/>
    </location>
</feature>
<proteinExistence type="inferred from homology"/>
<evidence type="ECO:0000313" key="11">
    <source>
        <dbReference type="Proteomes" id="UP000192769"/>
    </source>
</evidence>
<dbReference type="Proteomes" id="UP000192769">
    <property type="component" value="Unassembled WGS sequence"/>
</dbReference>